<dbReference type="GO" id="GO:0018580">
    <property type="term" value="F:nitronate monooxygenase activity"/>
    <property type="evidence" value="ECO:0007669"/>
    <property type="project" value="InterPro"/>
</dbReference>
<reference evidence="5" key="1">
    <citation type="journal article" date="2023" name="Int. J. Syst. Evol. Microbiol.">
        <title>Mesoterricola silvestris gen. nov., sp. nov., Mesoterricola sediminis sp. nov., Geothrix oryzae sp. nov., Geothrix edaphica sp. nov., Geothrix rubra sp. nov., and Geothrix limicola sp. nov., six novel members of Acidobacteriota isolated from soils.</title>
        <authorList>
            <person name="Itoh H."/>
            <person name="Sugisawa Y."/>
            <person name="Mise K."/>
            <person name="Xu Z."/>
            <person name="Kuniyasu M."/>
            <person name="Ushijima N."/>
            <person name="Kawano K."/>
            <person name="Kobayashi E."/>
            <person name="Shiratori Y."/>
            <person name="Masuda Y."/>
            <person name="Senoo K."/>
        </authorList>
    </citation>
    <scope>NUCLEOTIDE SEQUENCE [LARGE SCALE GENOMIC DNA]</scope>
    <source>
        <strain evidence="5">W79</strain>
    </source>
</reference>
<dbReference type="PANTHER" id="PTHR32332:SF18">
    <property type="entry name" value="2-NITROPROPANE DIOXYGENASE"/>
    <property type="match status" value="1"/>
</dbReference>
<dbReference type="SUPFAM" id="SSF51412">
    <property type="entry name" value="Inosine monophosphate dehydrogenase (IMPDH)"/>
    <property type="match status" value="2"/>
</dbReference>
<dbReference type="InterPro" id="IPR013785">
    <property type="entry name" value="Aldolase_TIM"/>
</dbReference>
<evidence type="ECO:0000256" key="1">
    <source>
        <dbReference type="ARBA" id="ARBA00022630"/>
    </source>
</evidence>
<dbReference type="Pfam" id="PF03060">
    <property type="entry name" value="NMO"/>
    <property type="match status" value="1"/>
</dbReference>
<organism evidence="4 5">
    <name type="scientific">Mesoterricola silvestris</name>
    <dbReference type="NCBI Taxonomy" id="2927979"/>
    <lineage>
        <taxon>Bacteria</taxon>
        <taxon>Pseudomonadati</taxon>
        <taxon>Acidobacteriota</taxon>
        <taxon>Holophagae</taxon>
        <taxon>Holophagales</taxon>
        <taxon>Holophagaceae</taxon>
        <taxon>Mesoterricola</taxon>
    </lineage>
</organism>
<keyword evidence="2" id="KW-0288">FMN</keyword>
<keyword evidence="1" id="KW-0285">Flavoprotein</keyword>
<dbReference type="Gene3D" id="3.20.20.70">
    <property type="entry name" value="Aldolase class I"/>
    <property type="match status" value="2"/>
</dbReference>
<sequence>MIRPRTFQSLGADSPVFFQGWHPFSTDALAAAFAGAGGVGVIRMPAFPDTEALVRRLAELRKGGQLGLDFRGVLGDFSTRVETAAQDLAAFVMHGSELLPERLEALRAWGLPRVVEVRDEAEALLAEAQGASALLAAEGEGLSERLRRMIRSTNLPCFAPAGAEGEGRSLLSEGAAGLQLKTPAMLREGAADFLASFRKRLAEVLGEPALEDLVDHPAPELPRLRIRNLDIPYPIIQGGMGIGVSWDRLAGNVAHCGCVGIVSAIGTGYRYPEDANSVQGRPLKAENLNSTPALKRILRSALDIADGRGAVGVNILCAINEYERVVRDSVEAGAQLIISGAGLPLALPEYVGDADVALVPIVSSARALKLICKTWQRKFNRLPDAVVLEGPESGGHQGFSLEQCADPAYSLDALLASVIEERDQWGDFPVIAAGGVWDRADIDRLMALGAGGVQMATRFIGTFECDAHQNFKGVILKADKDTIALHGSPVGMPARGVKTALHRRIAEGQAPRIRCISNCVSPCEHGKGAERVGYCIADSLGDAWGGDTESGLFFTGSNGWKLNELVHVRDLIGEITQDFGLTRLQV</sequence>
<evidence type="ECO:0000313" key="5">
    <source>
        <dbReference type="Proteomes" id="UP001238179"/>
    </source>
</evidence>
<protein>
    <recommendedName>
        <fullName evidence="6">Nitronate monooxygenase</fullName>
    </recommendedName>
</protein>
<dbReference type="AlphaFoldDB" id="A0AA48K7W8"/>
<name>A0AA48K7W8_9BACT</name>
<dbReference type="KEGG" id="msil:METEAL_07750"/>
<proteinExistence type="predicted"/>
<dbReference type="PANTHER" id="PTHR32332">
    <property type="entry name" value="2-NITROPROPANE DIOXYGENASE"/>
    <property type="match status" value="1"/>
</dbReference>
<dbReference type="RefSeq" id="WP_316414493.1">
    <property type="nucleotide sequence ID" value="NZ_AP027080.1"/>
</dbReference>
<keyword evidence="5" id="KW-1185">Reference proteome</keyword>
<dbReference type="CDD" id="cd04730">
    <property type="entry name" value="NPD_like"/>
    <property type="match status" value="1"/>
</dbReference>
<dbReference type="Proteomes" id="UP001238179">
    <property type="component" value="Chromosome"/>
</dbReference>
<evidence type="ECO:0000313" key="4">
    <source>
        <dbReference type="EMBL" id="BDU71601.1"/>
    </source>
</evidence>
<keyword evidence="3" id="KW-0560">Oxidoreductase</keyword>
<evidence type="ECO:0000256" key="2">
    <source>
        <dbReference type="ARBA" id="ARBA00022643"/>
    </source>
</evidence>
<dbReference type="EMBL" id="AP027080">
    <property type="protein sequence ID" value="BDU71601.1"/>
    <property type="molecule type" value="Genomic_DNA"/>
</dbReference>
<accession>A0AA48K7W8</accession>
<evidence type="ECO:0008006" key="6">
    <source>
        <dbReference type="Google" id="ProtNLM"/>
    </source>
</evidence>
<evidence type="ECO:0000256" key="3">
    <source>
        <dbReference type="ARBA" id="ARBA00023002"/>
    </source>
</evidence>
<dbReference type="InterPro" id="IPR004136">
    <property type="entry name" value="NMO"/>
</dbReference>
<gene>
    <name evidence="4" type="ORF">METEAL_07750</name>
</gene>